<feature type="compositionally biased region" description="Basic and acidic residues" evidence="4">
    <location>
        <begin position="1"/>
        <end position="10"/>
    </location>
</feature>
<dbReference type="PANTHER" id="PTHR23121:SF9">
    <property type="entry name" value="SODIUM-DEPENDENT GLUCOSE TRANSPORTER 1"/>
    <property type="match status" value="1"/>
</dbReference>
<dbReference type="Pfam" id="PF07690">
    <property type="entry name" value="MFS_1"/>
    <property type="match status" value="1"/>
</dbReference>
<dbReference type="GO" id="GO:0022857">
    <property type="term" value="F:transmembrane transporter activity"/>
    <property type="evidence" value="ECO:0007669"/>
    <property type="project" value="InterPro"/>
</dbReference>
<feature type="transmembrane region" description="Helical" evidence="5">
    <location>
        <begin position="383"/>
        <end position="403"/>
    </location>
</feature>
<feature type="region of interest" description="Disordered" evidence="4">
    <location>
        <begin position="1"/>
        <end position="63"/>
    </location>
</feature>
<gene>
    <name evidence="6" type="ORF">NP493_722g00004</name>
</gene>
<feature type="transmembrane region" description="Helical" evidence="5">
    <location>
        <begin position="118"/>
        <end position="136"/>
    </location>
</feature>
<comment type="caution">
    <text evidence="6">The sequence shown here is derived from an EMBL/GenBank/DDBJ whole genome shotgun (WGS) entry which is preliminary data.</text>
</comment>
<sequence>MGGDSEKVDTQTEDDTESTKETMILQKQDLAEAKESSVEDEMIRGNDGHVGSSTDPPGGSTVIMQHPRTRVVRTIVIVLGWVCMGLFSEITGPTLPYLKQNVDSNYEEISRALAARSVGYLVGSLSGGLLCEWFAVYVDVWLAFSLTLAAIATAVVPWCHSLTLMAVLMCSDGLGKGILAAGGNAFMLRMWGVKAAVPVHALHTAFGIGALIAPLIARPFLGVIPDDDNNVDDVYNISLPANVSNTTSYNMTPAAIEYPYSIIAAFTLLMAAIFVLLYWFAPIRQEAPQKKSQMSAKDAFNPSSWLGGDKQLGYAILMFCFLIFMLPVGMERAYGKFLFSIGVTGRLKLSPADGTLLESWFWATFTAGRLLVTLAATRVSQIVLILVEISVNVAATASLVAYGQASGTTLAIFSGLFAAGMAPLYPTLLSWLNLYVEVTAMLTCMTFFSSACGAFVYSWLGGYLFQYEGPDSLFYFMLASTCVCAMIFAPLYFSVVRYERGFPRRREISDVYVARDVNRKETDDARTKL</sequence>
<feature type="transmembrane region" description="Helical" evidence="5">
    <location>
        <begin position="258"/>
        <end position="281"/>
    </location>
</feature>
<dbReference type="Proteomes" id="UP001209878">
    <property type="component" value="Unassembled WGS sequence"/>
</dbReference>
<keyword evidence="7" id="KW-1185">Reference proteome</keyword>
<evidence type="ECO:0000313" key="6">
    <source>
        <dbReference type="EMBL" id="KAK2175314.1"/>
    </source>
</evidence>
<accession>A0AAD9NQ48</accession>
<keyword evidence="2 5" id="KW-1133">Transmembrane helix</keyword>
<feature type="compositionally biased region" description="Basic and acidic residues" evidence="4">
    <location>
        <begin position="29"/>
        <end position="47"/>
    </location>
</feature>
<evidence type="ECO:0000256" key="2">
    <source>
        <dbReference type="ARBA" id="ARBA00022989"/>
    </source>
</evidence>
<feature type="transmembrane region" description="Helical" evidence="5">
    <location>
        <begin position="359"/>
        <end position="376"/>
    </location>
</feature>
<keyword evidence="1 5" id="KW-0812">Transmembrane</keyword>
<evidence type="ECO:0000256" key="3">
    <source>
        <dbReference type="ARBA" id="ARBA00023136"/>
    </source>
</evidence>
<dbReference type="InterPro" id="IPR011701">
    <property type="entry name" value="MFS"/>
</dbReference>
<feature type="transmembrane region" description="Helical" evidence="5">
    <location>
        <begin position="191"/>
        <end position="217"/>
    </location>
</feature>
<reference evidence="6" key="1">
    <citation type="journal article" date="2023" name="Mol. Biol. Evol.">
        <title>Third-Generation Sequencing Reveals the Adaptive Role of the Epigenome in Three Deep-Sea Polychaetes.</title>
        <authorList>
            <person name="Perez M."/>
            <person name="Aroh O."/>
            <person name="Sun Y."/>
            <person name="Lan Y."/>
            <person name="Juniper S.K."/>
            <person name="Young C.R."/>
            <person name="Angers B."/>
            <person name="Qian P.Y."/>
        </authorList>
    </citation>
    <scope>NUCLEOTIDE SEQUENCE</scope>
    <source>
        <strain evidence="6">R07B-5</strain>
    </source>
</reference>
<dbReference type="InterPro" id="IPR036259">
    <property type="entry name" value="MFS_trans_sf"/>
</dbReference>
<dbReference type="EMBL" id="JAODUO010000737">
    <property type="protein sequence ID" value="KAK2175314.1"/>
    <property type="molecule type" value="Genomic_DNA"/>
</dbReference>
<dbReference type="SUPFAM" id="SSF103473">
    <property type="entry name" value="MFS general substrate transporter"/>
    <property type="match status" value="1"/>
</dbReference>
<keyword evidence="3 5" id="KW-0472">Membrane</keyword>
<name>A0AAD9NQ48_RIDPI</name>
<feature type="transmembrane region" description="Helical" evidence="5">
    <location>
        <begin position="142"/>
        <end position="170"/>
    </location>
</feature>
<feature type="transmembrane region" description="Helical" evidence="5">
    <location>
        <begin position="74"/>
        <end position="98"/>
    </location>
</feature>
<organism evidence="6 7">
    <name type="scientific">Ridgeia piscesae</name>
    <name type="common">Tubeworm</name>
    <dbReference type="NCBI Taxonomy" id="27915"/>
    <lineage>
        <taxon>Eukaryota</taxon>
        <taxon>Metazoa</taxon>
        <taxon>Spiralia</taxon>
        <taxon>Lophotrochozoa</taxon>
        <taxon>Annelida</taxon>
        <taxon>Polychaeta</taxon>
        <taxon>Sedentaria</taxon>
        <taxon>Canalipalpata</taxon>
        <taxon>Sabellida</taxon>
        <taxon>Siboglinidae</taxon>
        <taxon>Ridgeia</taxon>
    </lineage>
</organism>
<dbReference type="PANTHER" id="PTHR23121">
    <property type="entry name" value="SODIUM-DEPENDENT GLUCOSE TRANSPORTER 1"/>
    <property type="match status" value="1"/>
</dbReference>
<feature type="transmembrane region" description="Helical" evidence="5">
    <location>
        <begin position="312"/>
        <end position="330"/>
    </location>
</feature>
<proteinExistence type="predicted"/>
<feature type="transmembrane region" description="Helical" evidence="5">
    <location>
        <begin position="472"/>
        <end position="496"/>
    </location>
</feature>
<dbReference type="AlphaFoldDB" id="A0AAD9NQ48"/>
<feature type="transmembrane region" description="Helical" evidence="5">
    <location>
        <begin position="440"/>
        <end position="460"/>
    </location>
</feature>
<protein>
    <submittedName>
        <fullName evidence="6">Uncharacterized protein</fullName>
    </submittedName>
</protein>
<feature type="transmembrane region" description="Helical" evidence="5">
    <location>
        <begin position="409"/>
        <end position="428"/>
    </location>
</feature>
<dbReference type="Gene3D" id="1.20.1250.20">
    <property type="entry name" value="MFS general substrate transporter like domains"/>
    <property type="match status" value="1"/>
</dbReference>
<evidence type="ECO:0000256" key="4">
    <source>
        <dbReference type="SAM" id="MobiDB-lite"/>
    </source>
</evidence>
<evidence type="ECO:0000256" key="5">
    <source>
        <dbReference type="SAM" id="Phobius"/>
    </source>
</evidence>
<evidence type="ECO:0000256" key="1">
    <source>
        <dbReference type="ARBA" id="ARBA00022692"/>
    </source>
</evidence>
<evidence type="ECO:0000313" key="7">
    <source>
        <dbReference type="Proteomes" id="UP001209878"/>
    </source>
</evidence>